<proteinExistence type="predicted"/>
<evidence type="ECO:0000313" key="4">
    <source>
        <dbReference type="Proteomes" id="UP001057753"/>
    </source>
</evidence>
<dbReference type="Pfam" id="PF13478">
    <property type="entry name" value="XdhC_C"/>
    <property type="match status" value="1"/>
</dbReference>
<feature type="domain" description="XdhC Rossmann" evidence="2">
    <location>
        <begin position="192"/>
        <end position="329"/>
    </location>
</feature>
<comment type="caution">
    <text evidence="3">The sequence shown here is derived from an EMBL/GenBank/DDBJ whole genome shotgun (WGS) entry which is preliminary data.</text>
</comment>
<dbReference type="AlphaFoldDB" id="A0A9Q4B3C1"/>
<dbReference type="InterPro" id="IPR003777">
    <property type="entry name" value="XdhC_CoxI"/>
</dbReference>
<organism evidence="3 4">
    <name type="scientific">Salipaludibacillus agaradhaerens</name>
    <name type="common">Bacillus agaradhaerens</name>
    <dbReference type="NCBI Taxonomy" id="76935"/>
    <lineage>
        <taxon>Bacteria</taxon>
        <taxon>Bacillati</taxon>
        <taxon>Bacillota</taxon>
        <taxon>Bacilli</taxon>
        <taxon>Bacillales</taxon>
        <taxon>Bacillaceae</taxon>
    </lineage>
</organism>
<dbReference type="InterPro" id="IPR052698">
    <property type="entry name" value="MoCofactor_Util/Proc"/>
</dbReference>
<dbReference type="Gene3D" id="3.40.50.720">
    <property type="entry name" value="NAD(P)-binding Rossmann-like Domain"/>
    <property type="match status" value="1"/>
</dbReference>
<protein>
    <submittedName>
        <fullName evidence="3">XdhC family protein</fullName>
    </submittedName>
</protein>
<evidence type="ECO:0000259" key="1">
    <source>
        <dbReference type="Pfam" id="PF02625"/>
    </source>
</evidence>
<dbReference type="InterPro" id="IPR027051">
    <property type="entry name" value="XdhC_Rossmann_dom"/>
</dbReference>
<gene>
    <name evidence="3" type="ORF">HXA33_13990</name>
</gene>
<accession>A0A9Q4B3C1</accession>
<dbReference type="RefSeq" id="WP_257822053.1">
    <property type="nucleotide sequence ID" value="NZ_JABXYM010000001.1"/>
</dbReference>
<feature type="domain" description="XdhC- CoxI" evidence="1">
    <location>
        <begin position="16"/>
        <end position="78"/>
    </location>
</feature>
<dbReference type="PANTHER" id="PTHR30388">
    <property type="entry name" value="ALDEHYDE OXIDOREDUCTASE MOLYBDENUM COFACTOR ASSEMBLY PROTEIN"/>
    <property type="match status" value="1"/>
</dbReference>
<evidence type="ECO:0000313" key="3">
    <source>
        <dbReference type="EMBL" id="MCR6097658.1"/>
    </source>
</evidence>
<name>A0A9Q4B3C1_SALAG</name>
<keyword evidence="4" id="KW-1185">Reference proteome</keyword>
<sequence>MKDDHKFLHIMKQTPRQPFVLATITHIEGSAYRHEGAKMLFSPNGEQYGLISGGCLEDDLAYRAKEALISNQNQWITYNLQSEDDAGWGQGAGCNGTVYIYLEIIQWNTSNARVLQYLEEGRNVISVKCLLDSRVKTSFFTEEGEQLSERDMTLPKKVQLACNDLISSEKGTAFLPLDNDYLVERFEPKDNLYIFGGGRDVEPVVKKAAEFHFNVTLIDPREERCNPVNFPQASDYLCMHAEEFIATHSFKKNSYVLIMTHRFEWDQIFLQHVLDCKKSLKYAGILGPRRRTCRLLGSKEIPEWLHSPVGVDIHAEGAEEISVSIIAELIKVRNGTSKQSNATLAAI</sequence>
<reference evidence="3" key="1">
    <citation type="submission" date="2020-06" db="EMBL/GenBank/DDBJ databases">
        <title>Insight into the genomes of haloalkaliphilic bacilli from Kenyan soda lakes.</title>
        <authorList>
            <person name="Mwirichia R."/>
            <person name="Villamizar G.C."/>
            <person name="Poehlein A."/>
            <person name="Mugweru J."/>
            <person name="Kipnyargis A."/>
            <person name="Kiplimo D."/>
            <person name="Orwa P."/>
            <person name="Daniel R."/>
        </authorList>
    </citation>
    <scope>NUCLEOTIDE SEQUENCE</scope>
    <source>
        <strain evidence="3">B1096_S55</strain>
    </source>
</reference>
<dbReference type="EMBL" id="JABXYM010000001">
    <property type="protein sequence ID" value="MCR6097658.1"/>
    <property type="molecule type" value="Genomic_DNA"/>
</dbReference>
<evidence type="ECO:0000259" key="2">
    <source>
        <dbReference type="Pfam" id="PF13478"/>
    </source>
</evidence>
<dbReference type="PANTHER" id="PTHR30388:SF6">
    <property type="entry name" value="XANTHINE DEHYDROGENASE SUBUNIT A-RELATED"/>
    <property type="match status" value="1"/>
</dbReference>
<dbReference type="Proteomes" id="UP001057753">
    <property type="component" value="Unassembled WGS sequence"/>
</dbReference>
<dbReference type="Pfam" id="PF02625">
    <property type="entry name" value="XdhC_CoxI"/>
    <property type="match status" value="1"/>
</dbReference>